<dbReference type="RefSeq" id="WP_012791057.1">
    <property type="nucleotide sequence ID" value="NC_013132.1"/>
</dbReference>
<dbReference type="KEGG" id="cpi:Cpin_3414"/>
<dbReference type="Gene3D" id="3.40.47.10">
    <property type="match status" value="2"/>
</dbReference>
<name>A0A979G515_CHIPD</name>
<protein>
    <submittedName>
        <fullName evidence="1">3-Oxoacyl-(Acyl-carrier-protein (ACP)) synthase III domain protein</fullName>
    </submittedName>
</protein>
<accession>A0A979G515</accession>
<dbReference type="GO" id="GO:0044550">
    <property type="term" value="P:secondary metabolite biosynthetic process"/>
    <property type="evidence" value="ECO:0007669"/>
    <property type="project" value="TreeGrafter"/>
</dbReference>
<dbReference type="InterPro" id="IPR016039">
    <property type="entry name" value="Thiolase-like"/>
</dbReference>
<gene>
    <name evidence="1" type="ordered locus">Cpin_3414</name>
</gene>
<sequence>MIGINQIATVIIGDKTPVSSLLNAGTLKKEEHEYFAGAGINSVYNATAHSAYDLAKQAAVKVLDQSGVPAADIGLIVYIHSRLPEYLVSSQAGRLQHDLQARNAVFFSLSDLGCADISMALQLAQVYMQGNTQIKHALICYGNKPYAPSRFRYPVTINGDAGIALLLSRTEKNRILDIKIKTNGRYWNLFKVDYKDKSFAEFREECASIRSYAFELALESRNEFVKLNNDLLETNGLAKPDVSHFMMQNLSMRAFAYYEEALGIRISDVCRENLTELGHLGPGDIICNYARALEQDLVRPGEHVLLMNNSPVAVWSSILLKA</sequence>
<proteinExistence type="predicted"/>
<evidence type="ECO:0000313" key="1">
    <source>
        <dbReference type="EMBL" id="ACU60881.1"/>
    </source>
</evidence>
<reference evidence="2" key="1">
    <citation type="submission" date="2009-08" db="EMBL/GenBank/DDBJ databases">
        <title>The complete genome of Chitinophaga pinensis DSM 2588.</title>
        <authorList>
            <consortium name="US DOE Joint Genome Institute (JGI-PGF)"/>
            <person name="Lucas S."/>
            <person name="Copeland A."/>
            <person name="Lapidus A."/>
            <person name="Glavina del Rio T."/>
            <person name="Dalin E."/>
            <person name="Tice H."/>
            <person name="Bruce D."/>
            <person name="Goodwin L."/>
            <person name="Pitluck S."/>
            <person name="Kyrpides N."/>
            <person name="Mavromatis K."/>
            <person name="Ivanova N."/>
            <person name="Mikhailova N."/>
            <person name="Sims D."/>
            <person name="Meinche L."/>
            <person name="Brettin T."/>
            <person name="Detter J.C."/>
            <person name="Han C."/>
            <person name="Larimer F."/>
            <person name="Land M."/>
            <person name="Hauser L."/>
            <person name="Markowitz V."/>
            <person name="Cheng J.-F."/>
            <person name="Hugenholtz P."/>
            <person name="Woyke T."/>
            <person name="Wu D."/>
            <person name="Spring S."/>
            <person name="Klenk H.-P."/>
            <person name="Eisen J.A."/>
        </authorList>
    </citation>
    <scope>NUCLEOTIDE SEQUENCE [LARGE SCALE GENOMIC DNA]</scope>
    <source>
        <strain evidence="2">ATCC 43595 / DSM 2588 / LMG 13176 / NBRC 15968 / NCIMB 11800 / UQM 2034</strain>
    </source>
</reference>
<dbReference type="SUPFAM" id="SSF53901">
    <property type="entry name" value="Thiolase-like"/>
    <property type="match status" value="1"/>
</dbReference>
<dbReference type="PANTHER" id="PTHR34069:SF3">
    <property type="entry name" value="ACYL-COA:ACYL-COA ALKYLTRANSFERASE"/>
    <property type="match status" value="1"/>
</dbReference>
<evidence type="ECO:0000313" key="2">
    <source>
        <dbReference type="Proteomes" id="UP000002215"/>
    </source>
</evidence>
<dbReference type="OrthoDB" id="9815506at2"/>
<dbReference type="AlphaFoldDB" id="A0A979G515"/>
<dbReference type="EMBL" id="CP001699">
    <property type="protein sequence ID" value="ACU60881.1"/>
    <property type="molecule type" value="Genomic_DNA"/>
</dbReference>
<dbReference type="Proteomes" id="UP000002215">
    <property type="component" value="Chromosome"/>
</dbReference>
<dbReference type="PANTHER" id="PTHR34069">
    <property type="entry name" value="3-OXOACYL-[ACYL-CARRIER-PROTEIN] SYNTHASE 3"/>
    <property type="match status" value="1"/>
</dbReference>
<organism evidence="1 2">
    <name type="scientific">Chitinophaga pinensis (strain ATCC 43595 / DSM 2588 / LMG 13176 / NBRC 15968 / NCIMB 11800 / UQM 2034)</name>
    <dbReference type="NCBI Taxonomy" id="485918"/>
    <lineage>
        <taxon>Bacteria</taxon>
        <taxon>Pseudomonadati</taxon>
        <taxon>Bacteroidota</taxon>
        <taxon>Chitinophagia</taxon>
        <taxon>Chitinophagales</taxon>
        <taxon>Chitinophagaceae</taxon>
        <taxon>Chitinophaga</taxon>
    </lineage>
</organism>
<dbReference type="GO" id="GO:0016746">
    <property type="term" value="F:acyltransferase activity"/>
    <property type="evidence" value="ECO:0007669"/>
    <property type="project" value="UniProtKB-KW"/>
</dbReference>
<reference evidence="1 2" key="2">
    <citation type="journal article" date="2010" name="Stand. Genomic Sci.">
        <title>Complete genome sequence of Chitinophaga pinensis type strain (UQM 2034).</title>
        <authorList>
            <person name="Glavina Del Rio T."/>
            <person name="Abt B."/>
            <person name="Spring S."/>
            <person name="Lapidus A."/>
            <person name="Nolan M."/>
            <person name="Tice H."/>
            <person name="Copeland A."/>
            <person name="Cheng J.F."/>
            <person name="Chen F."/>
            <person name="Bruce D."/>
            <person name="Goodwin L."/>
            <person name="Pitluck S."/>
            <person name="Ivanova N."/>
            <person name="Mavromatis K."/>
            <person name="Mikhailova N."/>
            <person name="Pati A."/>
            <person name="Chen A."/>
            <person name="Palaniappan K."/>
            <person name="Land M."/>
            <person name="Hauser L."/>
            <person name="Chang Y.J."/>
            <person name="Jeffries C.D."/>
            <person name="Chain P."/>
            <person name="Saunders E."/>
            <person name="Detter J.C."/>
            <person name="Brettin T."/>
            <person name="Rohde M."/>
            <person name="Goker M."/>
            <person name="Bristow J."/>
            <person name="Eisen J.A."/>
            <person name="Markowitz V."/>
            <person name="Hugenholtz P."/>
            <person name="Kyrpides N.C."/>
            <person name="Klenk H.P."/>
            <person name="Lucas S."/>
        </authorList>
    </citation>
    <scope>NUCLEOTIDE SEQUENCE [LARGE SCALE GENOMIC DNA]</scope>
    <source>
        <strain evidence="2">ATCC 43595 / DSM 2588 / LMG 13176 / NBRC 15968 / NCIMB 11800 / UQM 2034</strain>
    </source>
</reference>